<organism evidence="1 2">
    <name type="scientific">Nonomuraea wenchangensis</name>
    <dbReference type="NCBI Taxonomy" id="568860"/>
    <lineage>
        <taxon>Bacteria</taxon>
        <taxon>Bacillati</taxon>
        <taxon>Actinomycetota</taxon>
        <taxon>Actinomycetes</taxon>
        <taxon>Streptosporangiales</taxon>
        <taxon>Streptosporangiaceae</taxon>
        <taxon>Nonomuraea</taxon>
    </lineage>
</organism>
<dbReference type="AlphaFoldDB" id="A0A1I0BX45"/>
<dbReference type="Proteomes" id="UP000199361">
    <property type="component" value="Unassembled WGS sequence"/>
</dbReference>
<protein>
    <submittedName>
        <fullName evidence="1">Uncharacterized protein</fullName>
    </submittedName>
</protein>
<sequence>MRSLSVADVSSYLAATGWVRRPGTWRGAASWVHDGDHEILVPGTDHLADGPRRLREILSLLALVEGRAPEDIASDIGSPMADVQWYRAPIVPAGGELGLVDAVTAVTSAHAALSAAARAALSGPRPVFDGPAPKPVRDLLARVRIGPIVPSTDLLTVRLPLDGGGLGDPPLARRALTLLQRAALLLRQATAEVRGTGDIGVFDDLVQDGVSADLCLALARFAGADPGAGFEVGFRWARGLPAEVPARSVVFEPGTGTLLRRVGHRLRRLHRESAAVTGLIGALVDDGGEDRFRVHVRGQVTTGDGEPRRAVIWVRLPGEADYDMAVRAHRDRIPVRAAGTLREVNGRRELMATGFTTVADDRSEES</sequence>
<name>A0A1I0BX45_9ACTN</name>
<evidence type="ECO:0000313" key="2">
    <source>
        <dbReference type="Proteomes" id="UP000199361"/>
    </source>
</evidence>
<dbReference type="OrthoDB" id="3818889at2"/>
<dbReference type="EMBL" id="FOHX01000002">
    <property type="protein sequence ID" value="SET11549.1"/>
    <property type="molecule type" value="Genomic_DNA"/>
</dbReference>
<gene>
    <name evidence="1" type="ORF">SAMN05421811_10295</name>
</gene>
<reference evidence="1 2" key="1">
    <citation type="submission" date="2016-10" db="EMBL/GenBank/DDBJ databases">
        <authorList>
            <person name="de Groot N.N."/>
        </authorList>
    </citation>
    <scope>NUCLEOTIDE SEQUENCE [LARGE SCALE GENOMIC DNA]</scope>
    <source>
        <strain evidence="1 2">CGMCC 4.5598</strain>
    </source>
</reference>
<accession>A0A1I0BX45</accession>
<evidence type="ECO:0000313" key="1">
    <source>
        <dbReference type="EMBL" id="SET11549.1"/>
    </source>
</evidence>
<dbReference type="STRING" id="568860.SAMN05421811_10295"/>
<dbReference type="RefSeq" id="WP_091077433.1">
    <property type="nucleotide sequence ID" value="NZ_FOHX01000002.1"/>
</dbReference>
<proteinExistence type="predicted"/>
<keyword evidence="2" id="KW-1185">Reference proteome</keyword>